<gene>
    <name evidence="12" type="ORF">Zmor_014800</name>
</gene>
<feature type="repeat" description="WD" evidence="8">
    <location>
        <begin position="103"/>
        <end position="134"/>
    </location>
</feature>
<dbReference type="SUPFAM" id="SSF50978">
    <property type="entry name" value="WD40 repeat-like"/>
    <property type="match status" value="1"/>
</dbReference>
<feature type="repeat" description="WD" evidence="8">
    <location>
        <begin position="185"/>
        <end position="217"/>
    </location>
</feature>
<evidence type="ECO:0000259" key="11">
    <source>
        <dbReference type="PROSITE" id="PS51396"/>
    </source>
</evidence>
<dbReference type="CDD" id="cd00200">
    <property type="entry name" value="WD40"/>
    <property type="match status" value="1"/>
</dbReference>
<dbReference type="PROSITE" id="PS50294">
    <property type="entry name" value="WD_REPEATS_REGION"/>
    <property type="match status" value="1"/>
</dbReference>
<dbReference type="Pfam" id="PF00400">
    <property type="entry name" value="WD40"/>
    <property type="match status" value="5"/>
</dbReference>
<dbReference type="GO" id="GO:0010992">
    <property type="term" value="P:ubiquitin recycling"/>
    <property type="evidence" value="ECO:0007669"/>
    <property type="project" value="TreeGrafter"/>
</dbReference>
<name>A0AA38ILI7_9CUCU</name>
<keyword evidence="5 8" id="KW-0853">WD repeat</keyword>
<keyword evidence="7" id="KW-0539">Nucleus</keyword>
<dbReference type="InterPro" id="IPR001680">
    <property type="entry name" value="WD40_rpt"/>
</dbReference>
<protein>
    <recommendedName>
        <fullName evidence="14">Phospholipase A-2-activating protein</fullName>
    </recommendedName>
</protein>
<dbReference type="PROSITE" id="PS51396">
    <property type="entry name" value="PUL"/>
    <property type="match status" value="1"/>
</dbReference>
<feature type="repeat" description="WD" evidence="8">
    <location>
        <begin position="226"/>
        <end position="259"/>
    </location>
</feature>
<dbReference type="Pfam" id="PF08324">
    <property type="entry name" value="PUL"/>
    <property type="match status" value="1"/>
</dbReference>
<evidence type="ECO:0000256" key="8">
    <source>
        <dbReference type="PROSITE-ProRule" id="PRU00221"/>
    </source>
</evidence>
<dbReference type="InterPro" id="IPR016024">
    <property type="entry name" value="ARM-type_fold"/>
</dbReference>
<evidence type="ECO:0000313" key="13">
    <source>
        <dbReference type="Proteomes" id="UP001168821"/>
    </source>
</evidence>
<evidence type="ECO:0000256" key="4">
    <source>
        <dbReference type="ARBA" id="ARBA00022490"/>
    </source>
</evidence>
<dbReference type="InterPro" id="IPR036322">
    <property type="entry name" value="WD40_repeat_dom_sf"/>
</dbReference>
<dbReference type="InterPro" id="IPR011989">
    <property type="entry name" value="ARM-like"/>
</dbReference>
<dbReference type="PANTHER" id="PTHR19849:SF0">
    <property type="entry name" value="PHOSPHOLIPASE A-2-ACTIVATING PROTEIN"/>
    <property type="match status" value="1"/>
</dbReference>
<dbReference type="Gene3D" id="3.10.20.870">
    <property type="entry name" value="PFU (PLAA family ubiquitin binding), C-terminal domain"/>
    <property type="match status" value="1"/>
</dbReference>
<keyword evidence="4" id="KW-0963">Cytoplasm</keyword>
<feature type="domain" description="PFU" evidence="10">
    <location>
        <begin position="368"/>
        <end position="465"/>
    </location>
</feature>
<organism evidence="12 13">
    <name type="scientific">Zophobas morio</name>
    <dbReference type="NCBI Taxonomy" id="2755281"/>
    <lineage>
        <taxon>Eukaryota</taxon>
        <taxon>Metazoa</taxon>
        <taxon>Ecdysozoa</taxon>
        <taxon>Arthropoda</taxon>
        <taxon>Hexapoda</taxon>
        <taxon>Insecta</taxon>
        <taxon>Pterygota</taxon>
        <taxon>Neoptera</taxon>
        <taxon>Endopterygota</taxon>
        <taxon>Coleoptera</taxon>
        <taxon>Polyphaga</taxon>
        <taxon>Cucujiformia</taxon>
        <taxon>Tenebrionidae</taxon>
        <taxon>Zophobas</taxon>
    </lineage>
</organism>
<feature type="domain" description="PUL" evidence="11">
    <location>
        <begin position="522"/>
        <end position="786"/>
    </location>
</feature>
<keyword evidence="13" id="KW-1185">Reference proteome</keyword>
<feature type="region of interest" description="Disordered" evidence="9">
    <location>
        <begin position="498"/>
        <end position="519"/>
    </location>
</feature>
<dbReference type="GO" id="GO:0005634">
    <property type="term" value="C:nucleus"/>
    <property type="evidence" value="ECO:0007669"/>
    <property type="project" value="UniProtKB-SubCell"/>
</dbReference>
<dbReference type="Proteomes" id="UP001168821">
    <property type="component" value="Unassembled WGS sequence"/>
</dbReference>
<dbReference type="GO" id="GO:0043161">
    <property type="term" value="P:proteasome-mediated ubiquitin-dependent protein catabolic process"/>
    <property type="evidence" value="ECO:0007669"/>
    <property type="project" value="TreeGrafter"/>
</dbReference>
<dbReference type="PANTHER" id="PTHR19849">
    <property type="entry name" value="PHOSPHOLIPASE A-2-ACTIVATING PROTEIN"/>
    <property type="match status" value="1"/>
</dbReference>
<feature type="repeat" description="WD" evidence="8">
    <location>
        <begin position="11"/>
        <end position="42"/>
    </location>
</feature>
<evidence type="ECO:0000256" key="3">
    <source>
        <dbReference type="ARBA" id="ARBA00008495"/>
    </source>
</evidence>
<evidence type="ECO:0000256" key="6">
    <source>
        <dbReference type="ARBA" id="ARBA00022737"/>
    </source>
</evidence>
<evidence type="ECO:0000256" key="5">
    <source>
        <dbReference type="ARBA" id="ARBA00022574"/>
    </source>
</evidence>
<evidence type="ECO:0000256" key="1">
    <source>
        <dbReference type="ARBA" id="ARBA00004123"/>
    </source>
</evidence>
<dbReference type="EMBL" id="JALNTZ010000004">
    <property type="protein sequence ID" value="KAJ3655679.1"/>
    <property type="molecule type" value="Genomic_DNA"/>
</dbReference>
<accession>A0AA38ILI7</accession>
<dbReference type="InterPro" id="IPR038122">
    <property type="entry name" value="PFU_sf"/>
</dbReference>
<dbReference type="Gene3D" id="1.25.10.10">
    <property type="entry name" value="Leucine-rich Repeat Variant"/>
    <property type="match status" value="1"/>
</dbReference>
<dbReference type="InterPro" id="IPR013535">
    <property type="entry name" value="PUL_dom"/>
</dbReference>
<evidence type="ECO:0008006" key="14">
    <source>
        <dbReference type="Google" id="ProtNLM"/>
    </source>
</evidence>
<comment type="subcellular location">
    <subcellularLocation>
        <location evidence="2">Cytoplasm</location>
    </subcellularLocation>
    <subcellularLocation>
        <location evidence="1">Nucleus</location>
    </subcellularLocation>
</comment>
<dbReference type="Pfam" id="PF09070">
    <property type="entry name" value="PFU"/>
    <property type="match status" value="1"/>
</dbReference>
<dbReference type="PROSITE" id="PS50082">
    <property type="entry name" value="WD_REPEATS_2"/>
    <property type="match status" value="5"/>
</dbReference>
<dbReference type="AlphaFoldDB" id="A0AA38ILI7"/>
<dbReference type="SMART" id="SM00320">
    <property type="entry name" value="WD40"/>
    <property type="match status" value="7"/>
</dbReference>
<evidence type="ECO:0000313" key="12">
    <source>
        <dbReference type="EMBL" id="KAJ3655679.1"/>
    </source>
</evidence>
<dbReference type="Gene3D" id="2.130.10.10">
    <property type="entry name" value="YVTN repeat-like/Quinoprotein amine dehydrogenase"/>
    <property type="match status" value="1"/>
</dbReference>
<reference evidence="12" key="1">
    <citation type="journal article" date="2023" name="G3 (Bethesda)">
        <title>Whole genome assemblies of Zophobas morio and Tenebrio molitor.</title>
        <authorList>
            <person name="Kaur S."/>
            <person name="Stinson S.A."/>
            <person name="diCenzo G.C."/>
        </authorList>
    </citation>
    <scope>NUCLEOTIDE SEQUENCE</scope>
    <source>
        <strain evidence="12">QUZm001</strain>
    </source>
</reference>
<keyword evidence="6" id="KW-0677">Repeat</keyword>
<comment type="caution">
    <text evidence="12">The sequence shown here is derived from an EMBL/GenBank/DDBJ whole genome shotgun (WGS) entry which is preliminary data.</text>
</comment>
<evidence type="ECO:0000259" key="10">
    <source>
        <dbReference type="PROSITE" id="PS51394"/>
    </source>
</evidence>
<evidence type="ECO:0000256" key="2">
    <source>
        <dbReference type="ARBA" id="ARBA00004496"/>
    </source>
</evidence>
<proteinExistence type="inferred from homology"/>
<dbReference type="GO" id="GO:0043130">
    <property type="term" value="F:ubiquitin binding"/>
    <property type="evidence" value="ECO:0007669"/>
    <property type="project" value="TreeGrafter"/>
</dbReference>
<dbReference type="InterPro" id="IPR015943">
    <property type="entry name" value="WD40/YVTN_repeat-like_dom_sf"/>
</dbReference>
<dbReference type="SUPFAM" id="SSF48371">
    <property type="entry name" value="ARM repeat"/>
    <property type="match status" value="1"/>
</dbReference>
<comment type="similarity">
    <text evidence="3">Belongs to the WD repeat PLAP family.</text>
</comment>
<dbReference type="GO" id="GO:0005737">
    <property type="term" value="C:cytoplasm"/>
    <property type="evidence" value="ECO:0007669"/>
    <property type="project" value="UniProtKB-SubCell"/>
</dbReference>
<evidence type="ECO:0000256" key="9">
    <source>
        <dbReference type="SAM" id="MobiDB-lite"/>
    </source>
</evidence>
<dbReference type="PROSITE" id="PS51394">
    <property type="entry name" value="PFU"/>
    <property type="match status" value="1"/>
</dbReference>
<sequence>MTKKFKLSASLYGHSLDVRSVAVTSNNSIVSGSRDKTAKFWSPNRIDTGYTPIQTYRDQKNFVIAVLYLEPTDEYSDGLVVTGGNDNMINVYKPSEPFTTFTFKEHSNAVSCFSEYSTKNSFLSGSWDCSAKLWIAGKPNSVITFTGHSAAIWAIIQLKNSNVVTASADKTIILWNSNGTRINSLSGHSDCVRGLLDLPELNQFVSVANDATIRTWSYAGETLNILYGHTNYIYSIARCKAAGDNSFVTSDEDRTVRFWHNGENVEHFQLPAQSVWSVGCLSNGDIVTGSSDGVVRVFTQNESRFADEATLNKFNEEVEALTKQSSQEIGGVKISDLPGREALYDPGRKAGQMKMIRESGGVVAYTWVEDGDKSHWEKVGDVLGSTDKTSQDKTMYEGKPYDFVFTVDVEDGKPPLKLPYNKGDDPYQAAHNFLAKNMLPSSYLEQVVDFVLKNTQEQYVPPSTEYVDPFTGASRYTPAGGNSGQGFTGANLDPFTGGSSYSTSANQPKPSSTTVSSSEQGRFFPINSYRTFEMGDSNVILGKLKEFNGKGGDGSNESINESYLEELVKICNGPPDDPNSFDILFKLMDWPDEIVFPVIDVVRMAVRHKKNNEVIARANNGSILEKLLSFVSENCKIANNVVVALRTLSNLLIHEYGEQLVFEHRFDIVENVTALGVLNKNGQIALATLLLNICIVSLKKKDDVGVSVLADVVPDILTKLNDPESQFRAYVALGTLLTGSNSLQSEIKTKVKSNSGFVSALQSHLLSRQTDLEEKRRNCASQVQDILNIGF</sequence>
<dbReference type="InterPro" id="IPR015155">
    <property type="entry name" value="PFU"/>
</dbReference>
<dbReference type="FunFam" id="2.130.10.10:FF:000175">
    <property type="entry name" value="Phospholipase A-2-activating protein"/>
    <property type="match status" value="1"/>
</dbReference>
<evidence type="ECO:0000256" key="7">
    <source>
        <dbReference type="ARBA" id="ARBA00023242"/>
    </source>
</evidence>
<feature type="repeat" description="WD" evidence="8">
    <location>
        <begin position="145"/>
        <end position="176"/>
    </location>
</feature>